<protein>
    <submittedName>
        <fullName evidence="2">ABC transporter permease subunit</fullName>
    </submittedName>
</protein>
<feature type="transmembrane region" description="Helical" evidence="1">
    <location>
        <begin position="199"/>
        <end position="224"/>
    </location>
</feature>
<proteinExistence type="predicted"/>
<evidence type="ECO:0000313" key="2">
    <source>
        <dbReference type="EMBL" id="WOX55964.1"/>
    </source>
</evidence>
<feature type="transmembrane region" description="Helical" evidence="1">
    <location>
        <begin position="23"/>
        <end position="42"/>
    </location>
</feature>
<keyword evidence="1" id="KW-1133">Transmembrane helix</keyword>
<reference evidence="2 3" key="1">
    <citation type="submission" date="2023-10" db="EMBL/GenBank/DDBJ databases">
        <title>The complete genome sequence of Methanoculleus palmolei DSM 4273.</title>
        <authorList>
            <person name="Lai S.-J."/>
            <person name="You Y.-T."/>
            <person name="Chen S.-C."/>
        </authorList>
    </citation>
    <scope>NUCLEOTIDE SEQUENCE [LARGE SCALE GENOMIC DNA]</scope>
    <source>
        <strain evidence="2 3">DSM 4273</strain>
    </source>
</reference>
<dbReference type="Pfam" id="PF12679">
    <property type="entry name" value="ABC2_membrane_2"/>
    <property type="match status" value="1"/>
</dbReference>
<dbReference type="PANTHER" id="PTHR43471">
    <property type="entry name" value="ABC TRANSPORTER PERMEASE"/>
    <property type="match status" value="1"/>
</dbReference>
<feature type="transmembrane region" description="Helical" evidence="1">
    <location>
        <begin position="130"/>
        <end position="157"/>
    </location>
</feature>
<dbReference type="Proteomes" id="UP001626603">
    <property type="component" value="Chromosome"/>
</dbReference>
<dbReference type="GO" id="GO:0005886">
    <property type="term" value="C:plasma membrane"/>
    <property type="evidence" value="ECO:0007669"/>
    <property type="project" value="UniProtKB-SubCell"/>
</dbReference>
<dbReference type="PANTHER" id="PTHR43471:SF13">
    <property type="entry name" value="ABC-2 TYPE TRANSPORT SYSTEM PERMEASE PROTEIN"/>
    <property type="match status" value="1"/>
</dbReference>
<keyword evidence="1" id="KW-0472">Membrane</keyword>
<evidence type="ECO:0000313" key="3">
    <source>
        <dbReference type="Proteomes" id="UP001626603"/>
    </source>
</evidence>
<dbReference type="AlphaFoldDB" id="A0ABD8A8Y0"/>
<name>A0ABD8A8Y0_9EURY</name>
<dbReference type="EMBL" id="CP137641">
    <property type="protein sequence ID" value="WOX55964.1"/>
    <property type="molecule type" value="Genomic_DNA"/>
</dbReference>
<gene>
    <name evidence="2" type="ORF">R6Y95_01180</name>
</gene>
<sequence>MTVERVLIVAGKEFTDHLTSRKFLVILALLLMFALLGMHQGIDQYNQDLEAYNQQLQAAEDAADPAGKMPERPSILVFFRQLENSLMVFGGVLAIATGADLVSKERESRSLKSLLSHPVYRDEIINGKALGGMAALGVALAVAFALTFAVLLVFSIVPTADEVVTVLIFGLASFLFMLAFFVLALALSVGVKESGHAVVYGLTLFFALSYLLQMFGAVLAGAVAGDIPERPEMPAWTDSAGVTHLSYDKAYEEEYDRYAAELEIYQSKRQLVADTVYLFSPLISYNTVASTVFYPSNLPPEDATDRIWRNFAALIVFPSVFFAAAYVKFMRMDIR</sequence>
<feature type="transmembrane region" description="Helical" evidence="1">
    <location>
        <begin position="307"/>
        <end position="327"/>
    </location>
</feature>
<keyword evidence="3" id="KW-1185">Reference proteome</keyword>
<keyword evidence="1" id="KW-0812">Transmembrane</keyword>
<evidence type="ECO:0000256" key="1">
    <source>
        <dbReference type="SAM" id="Phobius"/>
    </source>
</evidence>
<accession>A0ABD8A8Y0</accession>
<feature type="transmembrane region" description="Helical" evidence="1">
    <location>
        <begin position="163"/>
        <end position="187"/>
    </location>
</feature>
<organism evidence="2 3">
    <name type="scientific">Methanoculleus palmolei</name>
    <dbReference type="NCBI Taxonomy" id="72612"/>
    <lineage>
        <taxon>Archaea</taxon>
        <taxon>Methanobacteriati</taxon>
        <taxon>Methanobacteriota</taxon>
        <taxon>Stenosarchaea group</taxon>
        <taxon>Methanomicrobia</taxon>
        <taxon>Methanomicrobiales</taxon>
        <taxon>Methanomicrobiaceae</taxon>
        <taxon>Methanoculleus</taxon>
    </lineage>
</organism>